<feature type="compositionally biased region" description="Basic and acidic residues" evidence="6">
    <location>
        <begin position="728"/>
        <end position="749"/>
    </location>
</feature>
<dbReference type="PROSITE" id="PS50994">
    <property type="entry name" value="INTEGRASE"/>
    <property type="match status" value="1"/>
</dbReference>
<dbReference type="Pfam" id="PF07727">
    <property type="entry name" value="RVT_2"/>
    <property type="match status" value="1"/>
</dbReference>
<dbReference type="EMBL" id="JAQHRD010000007">
    <property type="protein sequence ID" value="KAJ6439111.1"/>
    <property type="molecule type" value="Genomic_DNA"/>
</dbReference>
<feature type="region of interest" description="Disordered" evidence="6">
    <location>
        <begin position="1343"/>
        <end position="1427"/>
    </location>
</feature>
<evidence type="ECO:0000259" key="7">
    <source>
        <dbReference type="PROSITE" id="PS50994"/>
    </source>
</evidence>
<keyword evidence="2" id="KW-0378">Hydrolase</keyword>
<comment type="caution">
    <text evidence="8">The sequence shown here is derived from an EMBL/GenBank/DDBJ whole genome shotgun (WGS) entry which is preliminary data.</text>
</comment>
<evidence type="ECO:0000313" key="8">
    <source>
        <dbReference type="EMBL" id="KAJ6439111.1"/>
    </source>
</evidence>
<dbReference type="InterPro" id="IPR013103">
    <property type="entry name" value="RVT_2"/>
</dbReference>
<organism evidence="8 9">
    <name type="scientific">Purpureocillium lavendulum</name>
    <dbReference type="NCBI Taxonomy" id="1247861"/>
    <lineage>
        <taxon>Eukaryota</taxon>
        <taxon>Fungi</taxon>
        <taxon>Dikarya</taxon>
        <taxon>Ascomycota</taxon>
        <taxon>Pezizomycotina</taxon>
        <taxon>Sordariomycetes</taxon>
        <taxon>Hypocreomycetidae</taxon>
        <taxon>Hypocreales</taxon>
        <taxon>Ophiocordycipitaceae</taxon>
        <taxon>Purpureocillium</taxon>
    </lineage>
</organism>
<reference evidence="8" key="1">
    <citation type="submission" date="2023-01" db="EMBL/GenBank/DDBJ databases">
        <title>The growth and conidiation of Purpureocillium lavendulum are regulated by nitrogen source and histone H3K14 acetylation.</title>
        <authorList>
            <person name="Tang P."/>
            <person name="Han J."/>
            <person name="Zhang C."/>
            <person name="Tang P."/>
            <person name="Qi F."/>
            <person name="Zhang K."/>
            <person name="Liang L."/>
        </authorList>
    </citation>
    <scope>NUCLEOTIDE SEQUENCE</scope>
    <source>
        <strain evidence="8">YMF1.00683</strain>
    </source>
</reference>
<feature type="compositionally biased region" description="Low complexity" evidence="6">
    <location>
        <begin position="227"/>
        <end position="243"/>
    </location>
</feature>
<evidence type="ECO:0000313" key="9">
    <source>
        <dbReference type="Proteomes" id="UP001163105"/>
    </source>
</evidence>
<keyword evidence="2" id="KW-0064">Aspartyl protease</keyword>
<dbReference type="GO" id="GO:0005739">
    <property type="term" value="C:mitochondrion"/>
    <property type="evidence" value="ECO:0007669"/>
    <property type="project" value="UniProtKB-SubCell"/>
</dbReference>
<keyword evidence="3" id="KW-0694">RNA-binding</keyword>
<feature type="compositionally biased region" description="Basic and acidic residues" evidence="6">
    <location>
        <begin position="1396"/>
        <end position="1405"/>
    </location>
</feature>
<evidence type="ECO:0000256" key="5">
    <source>
        <dbReference type="SAM" id="Coils"/>
    </source>
</evidence>
<accession>A0AB34FJT8</accession>
<dbReference type="CDD" id="cd09272">
    <property type="entry name" value="RNase_HI_RT_Ty1"/>
    <property type="match status" value="1"/>
</dbReference>
<keyword evidence="5" id="KW-0175">Coiled coil</keyword>
<dbReference type="InterPro" id="IPR057670">
    <property type="entry name" value="SH3_retrovirus"/>
</dbReference>
<dbReference type="Pfam" id="PF22936">
    <property type="entry name" value="Pol_BBD"/>
    <property type="match status" value="1"/>
</dbReference>
<keyword evidence="2" id="KW-0645">Protease</keyword>
<evidence type="ECO:0000256" key="2">
    <source>
        <dbReference type="ARBA" id="ARBA00022750"/>
    </source>
</evidence>
<feature type="region of interest" description="Disordered" evidence="6">
    <location>
        <begin position="450"/>
        <end position="517"/>
    </location>
</feature>
<dbReference type="InterPro" id="IPR043502">
    <property type="entry name" value="DNA/RNA_pol_sf"/>
</dbReference>
<feature type="region of interest" description="Disordered" evidence="6">
    <location>
        <begin position="1"/>
        <end position="50"/>
    </location>
</feature>
<feature type="compositionally biased region" description="Polar residues" evidence="6">
    <location>
        <begin position="244"/>
        <end position="263"/>
    </location>
</feature>
<dbReference type="Pfam" id="PF25597">
    <property type="entry name" value="SH3_retrovirus"/>
    <property type="match status" value="1"/>
</dbReference>
<evidence type="ECO:0000256" key="4">
    <source>
        <dbReference type="ARBA" id="ARBA00023128"/>
    </source>
</evidence>
<protein>
    <submittedName>
        <fullName evidence="8">Polyprotein</fullName>
    </submittedName>
</protein>
<evidence type="ECO:0000256" key="6">
    <source>
        <dbReference type="SAM" id="MobiDB-lite"/>
    </source>
</evidence>
<feature type="domain" description="Integrase catalytic" evidence="7">
    <location>
        <begin position="1025"/>
        <end position="1191"/>
    </location>
</feature>
<feature type="region of interest" description="Disordered" evidence="6">
    <location>
        <begin position="227"/>
        <end position="265"/>
    </location>
</feature>
<dbReference type="Proteomes" id="UP001163105">
    <property type="component" value="Unassembled WGS sequence"/>
</dbReference>
<feature type="compositionally biased region" description="Basic and acidic residues" evidence="6">
    <location>
        <begin position="25"/>
        <end position="37"/>
    </location>
</feature>
<keyword evidence="9" id="KW-1185">Reference proteome</keyword>
<dbReference type="GO" id="GO:0004190">
    <property type="term" value="F:aspartic-type endopeptidase activity"/>
    <property type="evidence" value="ECO:0007669"/>
    <property type="project" value="UniProtKB-KW"/>
</dbReference>
<evidence type="ECO:0000256" key="1">
    <source>
        <dbReference type="ARBA" id="ARBA00004173"/>
    </source>
</evidence>
<dbReference type="InterPro" id="IPR025724">
    <property type="entry name" value="GAG-pre-integrase_dom"/>
</dbReference>
<feature type="compositionally biased region" description="Low complexity" evidence="6">
    <location>
        <begin position="475"/>
        <end position="499"/>
    </location>
</feature>
<dbReference type="InterPro" id="IPR054722">
    <property type="entry name" value="PolX-like_BBD"/>
</dbReference>
<dbReference type="InterPro" id="IPR036397">
    <property type="entry name" value="RNaseH_sf"/>
</dbReference>
<gene>
    <name evidence="8" type="ORF">O9K51_08519</name>
</gene>
<dbReference type="GO" id="GO:0003723">
    <property type="term" value="F:RNA binding"/>
    <property type="evidence" value="ECO:0007669"/>
    <property type="project" value="UniProtKB-KW"/>
</dbReference>
<sequence>MSQDWSPPRRLDSPFPAFSNPSVGHKSERVARTDRGKNIAPVNLNPANPSPPSFVSSWTYSPVTPLPVVLQDLIQAEHEKILNELSEIRHEIKELGVQLRNVEKLCKSPMDLQAVPSPGDEHDGRLANVNAQLEEALERYATQSTTDQSDLRKRIVGYSCELEQLEASYMAEHEDAEVAYNGKVTARWVPAEDLRVLDITDSAVRKLIGHASQVRKFLSEREKALAASNAKSSSSSTKTDASTIQNKTSPNSKSEGAQVTPSGASLPDHILQHAANTSIRIPPALRDRPNTEVTQWVESKKTAYAKALHVMDRSHREIEVLDSLWRRRAQAGSPLKGQELQQYHLRREQQWNVYANAGRWMEDFKNQFLESTSPAARDTAISIHQLAASPATTMTPFVLVSPPRRPVTMASTETAKGTTRLRSNKDWEVWSDKFMMKAVDLNIWSLVDTESSEEPMHRPHQPDFADYPRRVQGPAATGSAQSTQRSTTRRQGTSRTQTSDTLEDEIQVAPEAETEWGHETLRARGYHELTARDREIYDRAGKDYDRRYQAFKDQQAALSKLRTWVMDTISDHYYTTCCKGETSIRTWYRNLEEDANVDLRRLRSEARERYRAALKPLSVPPADFEAWISQWKEAFAYARSKEVSDVQYSDEWLDDLVVAVRKIMPNWGSMFRGDHKKEIDDDELSYHEVAASLREEARDLRILRNSNSRVTKGVFGPTFGPESEETPEEPKESAEDRRGRAKPRYERQTRTNPRKRGRPATEEGCYACGSRSHTVPKCYYVNKSIAPSTFRGNPTIQLGIAARLQKDTAFAEEIKLTQYPLKNSAILDSGSTIHIFNTMTRFNNFRIAPPGDFVTAGDNVVAIQGYGTVDVNVQAPRGNCILKLRNAAFCENFAANLVSLRQLQKHGYWWDNRPTQNCLRTHDGRIVCKVLDCHDQYVLEHIPQEMSKQAFLARRNSHNSWTGSAAAKADARKWHLRLGHPGPQALEHLVNCSTGAKIKGLTTTECDDCAVSKARRQISRKPRFTENGPGIRLAIDFHDFRHSSQKRRHLMLVTDRWSGYVWDFYLQDRLAGTIIEALKILLGTLERRFSFKPSVIECDNEIYIRKLVVRQFLEALFIIVEPSAPDTQAQNGGAERSGGVIKNKARAMRSGARLPTYLWPEIFRAAVYLYNRTPKYIYKWQSPYERLYTFLAERDGVASERSKPDQRHLRVYGCKAFAMTTEAQRKSNRLERLKPRAWIGYLVGYQSTNIFRIWNPKLGTVISTRDVTFNEDESFNGDLTQMKDDLRQMSREELVAIFRDIEEPTNQEDVPEDVGAEDDIVYGADNGWNFGVNYHGADERYREDQADVPSARSVAVDQDEPEAQITTEDAPELTALEPCPREEVPTRTGLPSVESGPRDTSREQLHISPNRGAPPRQDASCWETSHSSLPDTLAREKPASATLGDTQFQHYPTPALSESNSAALMASCFEGEYLQTDSPHNYRAADVDVWKAAFVAGRLAAPVGTIDGKAVDRAEVRRRFRMPEKRSESNAVKSEPINEASLQRLMTKRRSLHRRQMPALPRSHQDVLQHAMKTAFLQAETAHLQSHADMNTYKEIPKDDPSARREQVLDCMWVYTYKFDKHGYFQKCKARIVVRGDQQPKSVHEDTYASTLAARSFRILMAIAARFDLELVQYDAVNAFVNAKLDRDVYMRMPPGYRKPGQILKLQRALYGLRCSPLLWQKELTNTLDELGFKKVPHEPCCMMKNGIIIFFYVDDIVLAYKKGKEREAKQISNRLKQKYQLTGGNPLQWFLGIEVTRDRARKLIWLSQTAYIDKIANLSESPERRQTAPMTGPELLPSDGRASMASTRKYQRKVGSILYAAVITRPDVAFAVSRLARFNMNPSDEHHVAADRVLQYLQQTRCLGLQLGGGDSFLVASDASFADNTTDRKSSQAYVMQLFGGTIGWRASKQDTVTTSTTEAELLALSQAAKESMFVGRLLQELDVRLDTKTIRLQCDNQQTIKAVNKEIGLLQTKLRHVDIHNHWLRQEVQRRHISVEYVPSSEMIADGLTKALPAQRLRASMDRLGLVDITQQLKQRQLQELDSTRLAQTLTPSQAQIQDIFASIQDLKQAFATELEDIKEKLTDLTTKWEELRRRMQNADDMDDDPFLWTHVQTPDSVISSTTK</sequence>
<feature type="coiled-coil region" evidence="5">
    <location>
        <begin position="78"/>
        <end position="105"/>
    </location>
</feature>
<comment type="subcellular location">
    <subcellularLocation>
        <location evidence="1">Mitochondrion</location>
    </subcellularLocation>
</comment>
<keyword evidence="4" id="KW-0496">Mitochondrion</keyword>
<dbReference type="SUPFAM" id="SSF56672">
    <property type="entry name" value="DNA/RNA polymerases"/>
    <property type="match status" value="1"/>
</dbReference>
<feature type="region of interest" description="Disordered" evidence="6">
    <location>
        <begin position="1823"/>
        <end position="1843"/>
    </location>
</feature>
<dbReference type="SUPFAM" id="SSF53098">
    <property type="entry name" value="Ribonuclease H-like"/>
    <property type="match status" value="1"/>
</dbReference>
<dbReference type="Pfam" id="PF13976">
    <property type="entry name" value="gag_pre-integrs"/>
    <property type="match status" value="1"/>
</dbReference>
<dbReference type="GO" id="GO:0015074">
    <property type="term" value="P:DNA integration"/>
    <property type="evidence" value="ECO:0007669"/>
    <property type="project" value="InterPro"/>
</dbReference>
<dbReference type="InterPro" id="IPR012337">
    <property type="entry name" value="RNaseH-like_sf"/>
</dbReference>
<dbReference type="Gene3D" id="3.30.420.10">
    <property type="entry name" value="Ribonuclease H-like superfamily/Ribonuclease H"/>
    <property type="match status" value="1"/>
</dbReference>
<evidence type="ECO:0000256" key="3">
    <source>
        <dbReference type="ARBA" id="ARBA00022884"/>
    </source>
</evidence>
<proteinExistence type="predicted"/>
<dbReference type="PANTHER" id="PTHR11439">
    <property type="entry name" value="GAG-POL-RELATED RETROTRANSPOSON"/>
    <property type="match status" value="1"/>
</dbReference>
<feature type="coiled-coil region" evidence="5">
    <location>
        <begin position="2110"/>
        <end position="2137"/>
    </location>
</feature>
<dbReference type="PANTHER" id="PTHR11439:SF440">
    <property type="entry name" value="INTEGRASE CATALYTIC DOMAIN-CONTAINING PROTEIN"/>
    <property type="match status" value="1"/>
</dbReference>
<feature type="region of interest" description="Disordered" evidence="6">
    <location>
        <begin position="712"/>
        <end position="764"/>
    </location>
</feature>
<dbReference type="GO" id="GO:0005634">
    <property type="term" value="C:nucleus"/>
    <property type="evidence" value="ECO:0007669"/>
    <property type="project" value="UniProtKB-ARBA"/>
</dbReference>
<feature type="compositionally biased region" description="Basic and acidic residues" evidence="6">
    <location>
        <begin position="454"/>
        <end position="469"/>
    </location>
</feature>
<dbReference type="InterPro" id="IPR001584">
    <property type="entry name" value="Integrase_cat-core"/>
</dbReference>
<name>A0AB34FJT8_9HYPO</name>